<evidence type="ECO:0000256" key="1">
    <source>
        <dbReference type="SAM" id="MobiDB-lite"/>
    </source>
</evidence>
<gene>
    <name evidence="2" type="ORF">ARALYDRAFT_665178</name>
</gene>
<evidence type="ECO:0000313" key="3">
    <source>
        <dbReference type="Proteomes" id="UP000008694"/>
    </source>
</evidence>
<dbReference type="Proteomes" id="UP000008694">
    <property type="component" value="Unassembled WGS sequence"/>
</dbReference>
<keyword evidence="3" id="KW-1185">Reference proteome</keyword>
<protein>
    <submittedName>
        <fullName evidence="2">Predicted protein</fullName>
    </submittedName>
</protein>
<dbReference type="Gramene" id="Al_scaffold_0005_1213">
    <property type="protein sequence ID" value="Al_scaffold_0005_1213"/>
    <property type="gene ID" value="Al_scaffold_0005_1213"/>
</dbReference>
<dbReference type="AlphaFoldDB" id="D7LNG5"/>
<sequence length="78" mass="8804">MDIRSNLTSLPINQHHLNTRRKPIHLHRQSPPQQTSSPGYAISSHHPRLYLLPPSNPDLDTGFLSNSTPPSSKKFRSV</sequence>
<feature type="compositionally biased region" description="Basic residues" evidence="1">
    <location>
        <begin position="17"/>
        <end position="28"/>
    </location>
</feature>
<organism evidence="3">
    <name type="scientific">Arabidopsis lyrata subsp. lyrata</name>
    <name type="common">Lyre-leaved rock-cress</name>
    <dbReference type="NCBI Taxonomy" id="81972"/>
    <lineage>
        <taxon>Eukaryota</taxon>
        <taxon>Viridiplantae</taxon>
        <taxon>Streptophyta</taxon>
        <taxon>Embryophyta</taxon>
        <taxon>Tracheophyta</taxon>
        <taxon>Spermatophyta</taxon>
        <taxon>Magnoliopsida</taxon>
        <taxon>eudicotyledons</taxon>
        <taxon>Gunneridae</taxon>
        <taxon>Pentapetalae</taxon>
        <taxon>rosids</taxon>
        <taxon>malvids</taxon>
        <taxon>Brassicales</taxon>
        <taxon>Brassicaceae</taxon>
        <taxon>Camelineae</taxon>
        <taxon>Arabidopsis</taxon>
    </lineage>
</organism>
<dbReference type="HOGENOM" id="CLU_2625341_0_0_1"/>
<dbReference type="EMBL" id="GL348717">
    <property type="protein sequence ID" value="EFH51949.1"/>
    <property type="molecule type" value="Genomic_DNA"/>
</dbReference>
<evidence type="ECO:0000313" key="2">
    <source>
        <dbReference type="EMBL" id="EFH51949.1"/>
    </source>
</evidence>
<accession>D7LNG5</accession>
<proteinExistence type="predicted"/>
<name>D7LNG5_ARALL</name>
<feature type="region of interest" description="Disordered" evidence="1">
    <location>
        <begin position="1"/>
        <end position="78"/>
    </location>
</feature>
<reference evidence="3" key="1">
    <citation type="journal article" date="2011" name="Nat. Genet.">
        <title>The Arabidopsis lyrata genome sequence and the basis of rapid genome size change.</title>
        <authorList>
            <person name="Hu T.T."/>
            <person name="Pattyn P."/>
            <person name="Bakker E.G."/>
            <person name="Cao J."/>
            <person name="Cheng J.-F."/>
            <person name="Clark R.M."/>
            <person name="Fahlgren N."/>
            <person name="Fawcett J.A."/>
            <person name="Grimwood J."/>
            <person name="Gundlach H."/>
            <person name="Haberer G."/>
            <person name="Hollister J.D."/>
            <person name="Ossowski S."/>
            <person name="Ottilar R.P."/>
            <person name="Salamov A.A."/>
            <person name="Schneeberger K."/>
            <person name="Spannagl M."/>
            <person name="Wang X."/>
            <person name="Yang L."/>
            <person name="Nasrallah M.E."/>
            <person name="Bergelson J."/>
            <person name="Carrington J.C."/>
            <person name="Gaut B.S."/>
            <person name="Schmutz J."/>
            <person name="Mayer K.F.X."/>
            <person name="Van de Peer Y."/>
            <person name="Grigoriev I.V."/>
            <person name="Nordborg M."/>
            <person name="Weigel D."/>
            <person name="Guo Y.-L."/>
        </authorList>
    </citation>
    <scope>NUCLEOTIDE SEQUENCE [LARGE SCALE GENOMIC DNA]</scope>
    <source>
        <strain evidence="3">cv. MN47</strain>
    </source>
</reference>
<feature type="compositionally biased region" description="Polar residues" evidence="1">
    <location>
        <begin position="1"/>
        <end position="16"/>
    </location>
</feature>